<evidence type="ECO:0000259" key="2">
    <source>
        <dbReference type="Pfam" id="PF05569"/>
    </source>
</evidence>
<proteinExistence type="predicted"/>
<dbReference type="CDD" id="cd07341">
    <property type="entry name" value="M56_BlaR1_MecR1_like"/>
    <property type="match status" value="1"/>
</dbReference>
<feature type="non-terminal residue" evidence="3">
    <location>
        <position position="400"/>
    </location>
</feature>
<feature type="transmembrane region" description="Helical" evidence="1">
    <location>
        <begin position="12"/>
        <end position="28"/>
    </location>
</feature>
<sequence>MAGLVQRLGELSLTTSAVLLPLLLLSGWMERRYRAESRVLLWLLLSLWLLLPVRWAPPERAVLTLPVPELAQAVQPSWTGPQEPAPAPEAPVPESAWTWGEVLPWLWMAGCGGMLLWQAAGTCLLRRKLLRETEERPEDQVLLARLWRGMHGRPQVLRTEAEGPPLSMGLFRPVVLLPADLEGEETELVLRHELAHIRRRDLWYKALLNLVNAVHWFNPLVWWMVRRAGRDLELCCDNDVVSGQDAAFRHRYGGVLLERAARAPAGPRWAVPLSGGAREMKGRIMNLFTVKKTGALLTGLCLCAAVLLGVLVTFDRAQAQTDALTARTEALTAQEALDALAESVTTTDKEISFTIPTAFESAEDWRIQISGRYQMGEDGAMSIHLIDNDGTTGRWKGGDG</sequence>
<reference evidence="3" key="1">
    <citation type="journal article" date="2021" name="PeerJ">
        <title>Extensive microbial diversity within the chicken gut microbiome revealed by metagenomics and culture.</title>
        <authorList>
            <person name="Gilroy R."/>
            <person name="Ravi A."/>
            <person name="Getino M."/>
            <person name="Pursley I."/>
            <person name="Horton D.L."/>
            <person name="Alikhan N.F."/>
            <person name="Baker D."/>
            <person name="Gharbi K."/>
            <person name="Hall N."/>
            <person name="Watson M."/>
            <person name="Adriaenssens E.M."/>
            <person name="Foster-Nyarko E."/>
            <person name="Jarju S."/>
            <person name="Secka A."/>
            <person name="Antonio M."/>
            <person name="Oren A."/>
            <person name="Chaudhuri R.R."/>
            <person name="La Ragione R."/>
            <person name="Hildebrand F."/>
            <person name="Pallen M.J."/>
        </authorList>
    </citation>
    <scope>NUCLEOTIDE SEQUENCE</scope>
    <source>
        <strain evidence="3">CHK186-1790</strain>
    </source>
</reference>
<evidence type="ECO:0000313" key="3">
    <source>
        <dbReference type="EMBL" id="HJC40118.1"/>
    </source>
</evidence>
<feature type="transmembrane region" description="Helical" evidence="1">
    <location>
        <begin position="206"/>
        <end position="225"/>
    </location>
</feature>
<name>A0A9D2NZ37_9FIRM</name>
<gene>
    <name evidence="3" type="ORF">H9701_01010</name>
</gene>
<feature type="transmembrane region" description="Helical" evidence="1">
    <location>
        <begin position="295"/>
        <end position="314"/>
    </location>
</feature>
<feature type="transmembrane region" description="Helical" evidence="1">
    <location>
        <begin position="105"/>
        <end position="125"/>
    </location>
</feature>
<evidence type="ECO:0000313" key="4">
    <source>
        <dbReference type="Proteomes" id="UP000823882"/>
    </source>
</evidence>
<evidence type="ECO:0000256" key="1">
    <source>
        <dbReference type="SAM" id="Phobius"/>
    </source>
</evidence>
<dbReference type="Pfam" id="PF05569">
    <property type="entry name" value="Peptidase_M56"/>
    <property type="match status" value="1"/>
</dbReference>
<keyword evidence="1" id="KW-0812">Transmembrane</keyword>
<dbReference type="EMBL" id="DWWJ01000017">
    <property type="protein sequence ID" value="HJC40118.1"/>
    <property type="molecule type" value="Genomic_DNA"/>
</dbReference>
<organism evidence="3 4">
    <name type="scientific">Candidatus Intestinimonas pullistercoris</name>
    <dbReference type="NCBI Taxonomy" id="2838623"/>
    <lineage>
        <taxon>Bacteria</taxon>
        <taxon>Bacillati</taxon>
        <taxon>Bacillota</taxon>
        <taxon>Clostridia</taxon>
        <taxon>Eubacteriales</taxon>
        <taxon>Intestinimonas</taxon>
    </lineage>
</organism>
<dbReference type="InterPro" id="IPR008756">
    <property type="entry name" value="Peptidase_M56"/>
</dbReference>
<dbReference type="AlphaFoldDB" id="A0A9D2NZ37"/>
<keyword evidence="1" id="KW-1133">Transmembrane helix</keyword>
<keyword evidence="1" id="KW-0472">Membrane</keyword>
<dbReference type="Proteomes" id="UP000823882">
    <property type="component" value="Unassembled WGS sequence"/>
</dbReference>
<dbReference type="InterPro" id="IPR052173">
    <property type="entry name" value="Beta-lactam_resp_regulator"/>
</dbReference>
<protein>
    <submittedName>
        <fullName evidence="3">M56 family metallopeptidase</fullName>
    </submittedName>
</protein>
<dbReference type="PANTHER" id="PTHR34978">
    <property type="entry name" value="POSSIBLE SENSOR-TRANSDUCER PROTEIN BLAR"/>
    <property type="match status" value="1"/>
</dbReference>
<feature type="transmembrane region" description="Helical" evidence="1">
    <location>
        <begin position="40"/>
        <end position="57"/>
    </location>
</feature>
<comment type="caution">
    <text evidence="3">The sequence shown here is derived from an EMBL/GenBank/DDBJ whole genome shotgun (WGS) entry which is preliminary data.</text>
</comment>
<accession>A0A9D2NZ37</accession>
<feature type="domain" description="Peptidase M56" evidence="2">
    <location>
        <begin position="8"/>
        <end position="287"/>
    </location>
</feature>
<reference evidence="3" key="2">
    <citation type="submission" date="2021-04" db="EMBL/GenBank/DDBJ databases">
        <authorList>
            <person name="Gilroy R."/>
        </authorList>
    </citation>
    <scope>NUCLEOTIDE SEQUENCE</scope>
    <source>
        <strain evidence="3">CHK186-1790</strain>
    </source>
</reference>
<dbReference type="PANTHER" id="PTHR34978:SF3">
    <property type="entry name" value="SLR0241 PROTEIN"/>
    <property type="match status" value="1"/>
</dbReference>